<keyword evidence="2" id="KW-1185">Reference proteome</keyword>
<protein>
    <submittedName>
        <fullName evidence="1">Helix-turn-helix transcriptional regulator</fullName>
    </submittedName>
</protein>
<dbReference type="InterPro" id="IPR010982">
    <property type="entry name" value="Lambda_DNA-bd_dom_sf"/>
</dbReference>
<dbReference type="CDD" id="cd00093">
    <property type="entry name" value="HTH_XRE"/>
    <property type="match status" value="1"/>
</dbReference>
<sequence length="89" mass="9845">MQELDTNAGEPKTWLRRDKLNDLRKANGIQTEAELARIIGVSPETLWRVSTRKQPASGDFIARALIAFPHASFEVLFEVTANKPVAAVA</sequence>
<evidence type="ECO:0000313" key="2">
    <source>
        <dbReference type="Proteomes" id="UP001429745"/>
    </source>
</evidence>
<reference evidence="1 2" key="1">
    <citation type="submission" date="2020-04" db="EMBL/GenBank/DDBJ databases">
        <title>CFH 90308 Microbacterium sp.</title>
        <authorList>
            <person name="Nie G."/>
            <person name="Ming H."/>
            <person name="Xia T."/>
        </authorList>
    </citation>
    <scope>NUCLEOTIDE SEQUENCE [LARGE SCALE GENOMIC DNA]</scope>
    <source>
        <strain evidence="1 2">CFH 90308</strain>
    </source>
</reference>
<name>A0ABX1K6G6_9MICO</name>
<organism evidence="1 2">
    <name type="scientific">Microbacterium salsuginis</name>
    <dbReference type="NCBI Taxonomy" id="2722803"/>
    <lineage>
        <taxon>Bacteria</taxon>
        <taxon>Bacillati</taxon>
        <taxon>Actinomycetota</taxon>
        <taxon>Actinomycetes</taxon>
        <taxon>Micrococcales</taxon>
        <taxon>Microbacteriaceae</taxon>
        <taxon>Microbacterium</taxon>
    </lineage>
</organism>
<dbReference type="EMBL" id="JABACI010000001">
    <property type="protein sequence ID" value="NLP82606.1"/>
    <property type="molecule type" value="Genomic_DNA"/>
</dbReference>
<evidence type="ECO:0000313" key="1">
    <source>
        <dbReference type="EMBL" id="NLP82606.1"/>
    </source>
</evidence>
<dbReference type="InterPro" id="IPR001387">
    <property type="entry name" value="Cro/C1-type_HTH"/>
</dbReference>
<dbReference type="Proteomes" id="UP001429745">
    <property type="component" value="Unassembled WGS sequence"/>
</dbReference>
<proteinExistence type="predicted"/>
<dbReference type="SUPFAM" id="SSF47413">
    <property type="entry name" value="lambda repressor-like DNA-binding domains"/>
    <property type="match status" value="1"/>
</dbReference>
<gene>
    <name evidence="1" type="ORF">HF576_01970</name>
</gene>
<accession>A0ABX1K6G6</accession>
<dbReference type="RefSeq" id="WP_168911097.1">
    <property type="nucleotide sequence ID" value="NZ_JABACI010000001.1"/>
</dbReference>
<comment type="caution">
    <text evidence="1">The sequence shown here is derived from an EMBL/GenBank/DDBJ whole genome shotgun (WGS) entry which is preliminary data.</text>
</comment>